<dbReference type="PANTHER" id="PTHR24100">
    <property type="entry name" value="BUTYROPHILIN"/>
    <property type="match status" value="1"/>
</dbReference>
<feature type="region of interest" description="Disordered" evidence="4">
    <location>
        <begin position="293"/>
        <end position="451"/>
    </location>
</feature>
<keyword evidence="5" id="KW-0812">Transmembrane</keyword>
<evidence type="ECO:0000256" key="3">
    <source>
        <dbReference type="ARBA" id="ARBA00023319"/>
    </source>
</evidence>
<keyword evidence="2 5" id="KW-0472">Membrane</keyword>
<dbReference type="Pfam" id="PF07686">
    <property type="entry name" value="V-set"/>
    <property type="match status" value="1"/>
</dbReference>
<dbReference type="InterPro" id="IPR007110">
    <property type="entry name" value="Ig-like_dom"/>
</dbReference>
<feature type="compositionally biased region" description="Polar residues" evidence="4">
    <location>
        <begin position="371"/>
        <end position="416"/>
    </location>
</feature>
<evidence type="ECO:0000256" key="2">
    <source>
        <dbReference type="ARBA" id="ARBA00023136"/>
    </source>
</evidence>
<feature type="compositionally biased region" description="Low complexity" evidence="4">
    <location>
        <begin position="312"/>
        <end position="333"/>
    </location>
</feature>
<dbReference type="PROSITE" id="PS50835">
    <property type="entry name" value="IG_LIKE"/>
    <property type="match status" value="1"/>
</dbReference>
<dbReference type="InterPro" id="IPR013106">
    <property type="entry name" value="Ig_V-set"/>
</dbReference>
<dbReference type="Pfam" id="PF22705">
    <property type="entry name" value="C2-set_3"/>
    <property type="match status" value="1"/>
</dbReference>
<dbReference type="GeneID" id="101475650"/>
<feature type="transmembrane region" description="Helical" evidence="5">
    <location>
        <begin position="263"/>
        <end position="285"/>
    </location>
</feature>
<dbReference type="InterPro" id="IPR053896">
    <property type="entry name" value="BTN3A2-like_Ig-C"/>
</dbReference>
<dbReference type="GO" id="GO:0009897">
    <property type="term" value="C:external side of plasma membrane"/>
    <property type="evidence" value="ECO:0007669"/>
    <property type="project" value="TreeGrafter"/>
</dbReference>
<sequence>MEQVNRVWVLFQSLFHTRGSGRSFFCASATHVLAFLLAVVLSSCRGIMLVDTGPKIVAFVGETILLPCITTINSEVPTVEWTKEGLFPNTAFLYRDGCETFEMKNPVFQYRTNLIMHKLHDGNLSMVISNVQLNDSGNYQCAIRRNRKKKVITRLELFVGAVSEPKLYVVPGVGGGLTLQCEAKCWFPEPRITFLDNQGNEISAEDPKRDGNSPGCLTVTRRVTLHTATNRVICRVQQPEINQIRDSEFYIPDEYLRSCTLNIVISVAVTILLVTITCALVYFIVKRCCSSVGGQKPSVNGESIHQLPNEMNESTPSPDTPPSESSNDSTSSPGILNPSNPSRQKSPQSNNNLKPETSTSSSRPNSDRLSKTTGGDSEPAGSTQYAAASSQTERSSQDSNSALSTNSDDVFSTSPSHSKELPFVSNARRGSTARPQRRHTHSPEAEPLISI</sequence>
<name>A0A3P9CWG4_9CICH</name>
<dbReference type="KEGG" id="mze:101475650"/>
<organism evidence="7 8">
    <name type="scientific">Maylandia zebra</name>
    <name type="common">zebra mbuna</name>
    <dbReference type="NCBI Taxonomy" id="106582"/>
    <lineage>
        <taxon>Eukaryota</taxon>
        <taxon>Metazoa</taxon>
        <taxon>Chordata</taxon>
        <taxon>Craniata</taxon>
        <taxon>Vertebrata</taxon>
        <taxon>Euteleostomi</taxon>
        <taxon>Actinopterygii</taxon>
        <taxon>Neopterygii</taxon>
        <taxon>Teleostei</taxon>
        <taxon>Neoteleostei</taxon>
        <taxon>Acanthomorphata</taxon>
        <taxon>Ovalentaria</taxon>
        <taxon>Cichlomorphae</taxon>
        <taxon>Cichliformes</taxon>
        <taxon>Cichlidae</taxon>
        <taxon>African cichlids</taxon>
        <taxon>Pseudocrenilabrinae</taxon>
        <taxon>Haplochromini</taxon>
        <taxon>Maylandia</taxon>
        <taxon>Maylandia zebra complex</taxon>
    </lineage>
</organism>
<reference evidence="7" key="3">
    <citation type="submission" date="2025-09" db="UniProtKB">
        <authorList>
            <consortium name="Ensembl"/>
        </authorList>
    </citation>
    <scope>IDENTIFICATION</scope>
</reference>
<dbReference type="Ensembl" id="ENSMZET00005027535.1">
    <property type="protein sequence ID" value="ENSMZEP00005026678.1"/>
    <property type="gene ID" value="ENSMZEG00005019894.1"/>
</dbReference>
<dbReference type="OrthoDB" id="10055806at2759"/>
<evidence type="ECO:0000256" key="1">
    <source>
        <dbReference type="ARBA" id="ARBA00004370"/>
    </source>
</evidence>
<feature type="transmembrane region" description="Helical" evidence="5">
    <location>
        <begin position="20"/>
        <end position="41"/>
    </location>
</feature>
<keyword evidence="5" id="KW-1133">Transmembrane helix</keyword>
<dbReference type="SMART" id="SM00408">
    <property type="entry name" value="IGc2"/>
    <property type="match status" value="1"/>
</dbReference>
<evidence type="ECO:0000313" key="7">
    <source>
        <dbReference type="Ensembl" id="ENSMZEP00005026678.1"/>
    </source>
</evidence>
<dbReference type="InterPro" id="IPR003599">
    <property type="entry name" value="Ig_sub"/>
</dbReference>
<evidence type="ECO:0000259" key="6">
    <source>
        <dbReference type="PROSITE" id="PS50835"/>
    </source>
</evidence>
<proteinExistence type="predicted"/>
<protein>
    <submittedName>
        <fullName evidence="7">Butyrophilin subfamily 2 member A1-like</fullName>
    </submittedName>
</protein>
<evidence type="ECO:0000256" key="5">
    <source>
        <dbReference type="SAM" id="Phobius"/>
    </source>
</evidence>
<dbReference type="GeneTree" id="ENSGT01050000244843"/>
<dbReference type="GO" id="GO:0005102">
    <property type="term" value="F:signaling receptor binding"/>
    <property type="evidence" value="ECO:0007669"/>
    <property type="project" value="TreeGrafter"/>
</dbReference>
<dbReference type="Proteomes" id="UP000265160">
    <property type="component" value="LG3"/>
</dbReference>
<dbReference type="PANTHER" id="PTHR24100:SF151">
    <property type="entry name" value="ICOS LIGAND"/>
    <property type="match status" value="1"/>
</dbReference>
<reference evidence="7 8" key="1">
    <citation type="journal article" date="2014" name="Nature">
        <title>The genomic substrate for adaptive radiation in African cichlid fish.</title>
        <authorList>
            <person name="Brawand D."/>
            <person name="Wagner C.E."/>
            <person name="Li Y.I."/>
            <person name="Malinsky M."/>
            <person name="Keller I."/>
            <person name="Fan S."/>
            <person name="Simakov O."/>
            <person name="Ng A.Y."/>
            <person name="Lim Z.W."/>
            <person name="Bezault E."/>
            <person name="Turner-Maier J."/>
            <person name="Johnson J."/>
            <person name="Alcazar R."/>
            <person name="Noh H.J."/>
            <person name="Russell P."/>
            <person name="Aken B."/>
            <person name="Alfoldi J."/>
            <person name="Amemiya C."/>
            <person name="Azzouzi N."/>
            <person name="Baroiller J.F."/>
            <person name="Barloy-Hubler F."/>
            <person name="Berlin A."/>
            <person name="Bloomquist R."/>
            <person name="Carleton K.L."/>
            <person name="Conte M.A."/>
            <person name="D'Cotta H."/>
            <person name="Eshel O."/>
            <person name="Gaffney L."/>
            <person name="Galibert F."/>
            <person name="Gante H.F."/>
            <person name="Gnerre S."/>
            <person name="Greuter L."/>
            <person name="Guyon R."/>
            <person name="Haddad N.S."/>
            <person name="Haerty W."/>
            <person name="Harris R.M."/>
            <person name="Hofmann H.A."/>
            <person name="Hourlier T."/>
            <person name="Hulata G."/>
            <person name="Jaffe D.B."/>
            <person name="Lara M."/>
            <person name="Lee A.P."/>
            <person name="MacCallum I."/>
            <person name="Mwaiko S."/>
            <person name="Nikaido M."/>
            <person name="Nishihara H."/>
            <person name="Ozouf-Costaz C."/>
            <person name="Penman D.J."/>
            <person name="Przybylski D."/>
            <person name="Rakotomanga M."/>
            <person name="Renn S.C.P."/>
            <person name="Ribeiro F.J."/>
            <person name="Ron M."/>
            <person name="Salzburger W."/>
            <person name="Sanchez-Pulido L."/>
            <person name="Santos M.E."/>
            <person name="Searle S."/>
            <person name="Sharpe T."/>
            <person name="Swofford R."/>
            <person name="Tan F.J."/>
            <person name="Williams L."/>
            <person name="Young S."/>
            <person name="Yin S."/>
            <person name="Okada N."/>
            <person name="Kocher T.D."/>
            <person name="Miska E.A."/>
            <person name="Lander E.S."/>
            <person name="Venkatesh B."/>
            <person name="Fernald R.D."/>
            <person name="Meyer A."/>
            <person name="Ponting C.P."/>
            <person name="Streelman J.T."/>
            <person name="Lindblad-Toh K."/>
            <person name="Seehausen O."/>
            <person name="Di Palma F."/>
        </authorList>
    </citation>
    <scope>NUCLEOTIDE SEQUENCE</scope>
</reference>
<feature type="domain" description="Ig-like" evidence="6">
    <location>
        <begin position="61"/>
        <end position="153"/>
    </location>
</feature>
<reference evidence="7" key="2">
    <citation type="submission" date="2025-08" db="UniProtKB">
        <authorList>
            <consortium name="Ensembl"/>
        </authorList>
    </citation>
    <scope>IDENTIFICATION</scope>
</reference>
<accession>A0A3P9CWG4</accession>
<keyword evidence="3" id="KW-0393">Immunoglobulin domain</keyword>
<dbReference type="InterPro" id="IPR003598">
    <property type="entry name" value="Ig_sub2"/>
</dbReference>
<comment type="subcellular location">
    <subcellularLocation>
        <location evidence="1">Membrane</location>
    </subcellularLocation>
</comment>
<keyword evidence="8" id="KW-1185">Reference proteome</keyword>
<dbReference type="AlphaFoldDB" id="A0A3P9CWG4"/>
<dbReference type="GO" id="GO:0001817">
    <property type="term" value="P:regulation of cytokine production"/>
    <property type="evidence" value="ECO:0007669"/>
    <property type="project" value="TreeGrafter"/>
</dbReference>
<dbReference type="InterPro" id="IPR050504">
    <property type="entry name" value="IgSF_BTN/MOG"/>
</dbReference>
<evidence type="ECO:0000313" key="8">
    <source>
        <dbReference type="Proteomes" id="UP000265160"/>
    </source>
</evidence>
<dbReference type="RefSeq" id="XP_004574717.1">
    <property type="nucleotide sequence ID" value="XM_004574660.1"/>
</dbReference>
<dbReference type="Gene3D" id="2.60.40.10">
    <property type="entry name" value="Immunoglobulins"/>
    <property type="match status" value="2"/>
</dbReference>
<dbReference type="SMART" id="SM00409">
    <property type="entry name" value="IG"/>
    <property type="match status" value="1"/>
</dbReference>
<dbReference type="InterPro" id="IPR036179">
    <property type="entry name" value="Ig-like_dom_sf"/>
</dbReference>
<evidence type="ECO:0000256" key="4">
    <source>
        <dbReference type="SAM" id="MobiDB-lite"/>
    </source>
</evidence>
<dbReference type="GO" id="GO:0050852">
    <property type="term" value="P:T cell receptor signaling pathway"/>
    <property type="evidence" value="ECO:0007669"/>
    <property type="project" value="TreeGrafter"/>
</dbReference>
<feature type="compositionally biased region" description="Polar residues" evidence="4">
    <location>
        <begin position="337"/>
        <end position="364"/>
    </location>
</feature>
<dbReference type="InterPro" id="IPR013783">
    <property type="entry name" value="Ig-like_fold"/>
</dbReference>
<dbReference type="STRING" id="106582.ENSMZEP00005026678"/>
<dbReference type="SUPFAM" id="SSF48726">
    <property type="entry name" value="Immunoglobulin"/>
    <property type="match status" value="1"/>
</dbReference>